<dbReference type="Pfam" id="PF14534">
    <property type="entry name" value="DUF4440"/>
    <property type="match status" value="1"/>
</dbReference>
<feature type="domain" description="DUF4440" evidence="1">
    <location>
        <begin position="15"/>
        <end position="99"/>
    </location>
</feature>
<dbReference type="InterPro" id="IPR027843">
    <property type="entry name" value="DUF4440"/>
</dbReference>
<dbReference type="EMBL" id="UYYB01031427">
    <property type="protein sequence ID" value="VDM73583.1"/>
    <property type="molecule type" value="Genomic_DNA"/>
</dbReference>
<accession>A0A3P7IZZ3</accession>
<sequence length="107" mass="12464">MQERLSMECESSVIEYYHPDAVLVEAGKKGTYGREAIKKELIEFVNLSGDSTFEASEERYQMCDGYIIYSGLYENKTEKLGVVKGKFTQIWRKVDDKYLLLLDEWSE</sequence>
<dbReference type="InterPro" id="IPR032710">
    <property type="entry name" value="NTF2-like_dom_sf"/>
</dbReference>
<dbReference type="PANTHER" id="PTHR31664:SF4">
    <property type="entry name" value="DUF4440 DOMAIN-CONTAINING PROTEIN"/>
    <property type="match status" value="1"/>
</dbReference>
<keyword evidence="3" id="KW-1185">Reference proteome</keyword>
<dbReference type="AlphaFoldDB" id="A0A3P7IZZ3"/>
<name>A0A3P7IZZ3_STRVU</name>
<evidence type="ECO:0000259" key="1">
    <source>
        <dbReference type="Pfam" id="PF14534"/>
    </source>
</evidence>
<evidence type="ECO:0000313" key="3">
    <source>
        <dbReference type="Proteomes" id="UP000270094"/>
    </source>
</evidence>
<dbReference type="Proteomes" id="UP000270094">
    <property type="component" value="Unassembled WGS sequence"/>
</dbReference>
<dbReference type="Gene3D" id="3.10.450.50">
    <property type="match status" value="1"/>
</dbReference>
<organism evidence="2 3">
    <name type="scientific">Strongylus vulgaris</name>
    <name type="common">Blood worm</name>
    <dbReference type="NCBI Taxonomy" id="40348"/>
    <lineage>
        <taxon>Eukaryota</taxon>
        <taxon>Metazoa</taxon>
        <taxon>Ecdysozoa</taxon>
        <taxon>Nematoda</taxon>
        <taxon>Chromadorea</taxon>
        <taxon>Rhabditida</taxon>
        <taxon>Rhabditina</taxon>
        <taxon>Rhabditomorpha</taxon>
        <taxon>Strongyloidea</taxon>
        <taxon>Strongylidae</taxon>
        <taxon>Strongylus</taxon>
    </lineage>
</organism>
<gene>
    <name evidence="2" type="ORF">SVUK_LOCUS8581</name>
</gene>
<proteinExistence type="predicted"/>
<dbReference type="SUPFAM" id="SSF54427">
    <property type="entry name" value="NTF2-like"/>
    <property type="match status" value="1"/>
</dbReference>
<dbReference type="OrthoDB" id="5793381at2759"/>
<protein>
    <recommendedName>
        <fullName evidence="1">DUF4440 domain-containing protein</fullName>
    </recommendedName>
</protein>
<dbReference type="PANTHER" id="PTHR31664">
    <property type="entry name" value="PROTEIN CBG16427"/>
    <property type="match status" value="1"/>
</dbReference>
<reference evidence="2 3" key="1">
    <citation type="submission" date="2018-11" db="EMBL/GenBank/DDBJ databases">
        <authorList>
            <consortium name="Pathogen Informatics"/>
        </authorList>
    </citation>
    <scope>NUCLEOTIDE SEQUENCE [LARGE SCALE GENOMIC DNA]</scope>
</reference>
<evidence type="ECO:0000313" key="2">
    <source>
        <dbReference type="EMBL" id="VDM73583.1"/>
    </source>
</evidence>